<dbReference type="AlphaFoldDB" id="A0A1B8AWQ1"/>
<dbReference type="Pfam" id="PF19086">
    <property type="entry name" value="Terpene_syn_C_2"/>
    <property type="match status" value="1"/>
</dbReference>
<dbReference type="OMA" id="CCAYLYP"/>
<comment type="cofactor">
    <cofactor evidence="1 4">
        <name>Mg(2+)</name>
        <dbReference type="ChEBI" id="CHEBI:18420"/>
    </cofactor>
</comment>
<keyword evidence="4" id="KW-0479">Metal-binding</keyword>
<organism evidence="5 6">
    <name type="scientific">Fusarium poae</name>
    <dbReference type="NCBI Taxonomy" id="36050"/>
    <lineage>
        <taxon>Eukaryota</taxon>
        <taxon>Fungi</taxon>
        <taxon>Dikarya</taxon>
        <taxon>Ascomycota</taxon>
        <taxon>Pezizomycotina</taxon>
        <taxon>Sordariomycetes</taxon>
        <taxon>Hypocreomycetidae</taxon>
        <taxon>Hypocreales</taxon>
        <taxon>Nectriaceae</taxon>
        <taxon>Fusarium</taxon>
    </lineage>
</organism>
<dbReference type="InterPro" id="IPR034686">
    <property type="entry name" value="Terpene_cyclase-like_2"/>
</dbReference>
<name>A0A1B8AWQ1_FUSPO</name>
<keyword evidence="3 4" id="KW-0460">Magnesium</keyword>
<protein>
    <recommendedName>
        <fullName evidence="4">Terpene synthase</fullName>
        <ecNumber evidence="4">4.2.3.-</ecNumber>
    </recommendedName>
</protein>
<dbReference type="InterPro" id="IPR008949">
    <property type="entry name" value="Isoprenoid_synthase_dom_sf"/>
</dbReference>
<dbReference type="GO" id="GO:0008299">
    <property type="term" value="P:isoprenoid biosynthetic process"/>
    <property type="evidence" value="ECO:0007669"/>
    <property type="project" value="UniProtKB-ARBA"/>
</dbReference>
<dbReference type="EC" id="4.2.3.-" evidence="4"/>
<evidence type="ECO:0000256" key="3">
    <source>
        <dbReference type="ARBA" id="ARBA00022842"/>
    </source>
</evidence>
<dbReference type="GO" id="GO:0046872">
    <property type="term" value="F:metal ion binding"/>
    <property type="evidence" value="ECO:0007669"/>
    <property type="project" value="UniProtKB-KW"/>
</dbReference>
<gene>
    <name evidence="5" type="ORF">FPOA_05343</name>
</gene>
<evidence type="ECO:0000256" key="1">
    <source>
        <dbReference type="ARBA" id="ARBA00001946"/>
    </source>
</evidence>
<evidence type="ECO:0000256" key="2">
    <source>
        <dbReference type="ARBA" id="ARBA00006333"/>
    </source>
</evidence>
<accession>A0A1B8AWQ1</accession>
<evidence type="ECO:0000313" key="6">
    <source>
        <dbReference type="Proteomes" id="UP000091967"/>
    </source>
</evidence>
<comment type="caution">
    <text evidence="5">The sequence shown here is derived from an EMBL/GenBank/DDBJ whole genome shotgun (WGS) entry which is preliminary data.</text>
</comment>
<comment type="similarity">
    <text evidence="2 4">Belongs to the terpene synthase family.</text>
</comment>
<dbReference type="Proteomes" id="UP000091967">
    <property type="component" value="Unassembled WGS sequence"/>
</dbReference>
<proteinExistence type="inferred from homology"/>
<reference evidence="5 6" key="1">
    <citation type="submission" date="2016-06" db="EMBL/GenBank/DDBJ databases">
        <title>Living apart together: crosstalk between the core and supernumerary genomes in a fungal plant pathogen.</title>
        <authorList>
            <person name="Vanheule A."/>
            <person name="Audenaert K."/>
            <person name="Warris S."/>
            <person name="Van De Geest H."/>
            <person name="Schijlen E."/>
            <person name="Hofte M."/>
            <person name="De Saeger S."/>
            <person name="Haesaert G."/>
            <person name="Waalwijk C."/>
            <person name="Van Der Lee T."/>
        </authorList>
    </citation>
    <scope>NUCLEOTIDE SEQUENCE [LARGE SCALE GENOMIC DNA]</scope>
    <source>
        <strain evidence="5 6">2516</strain>
    </source>
</reference>
<keyword evidence="4" id="KW-0456">Lyase</keyword>
<evidence type="ECO:0000313" key="5">
    <source>
        <dbReference type="EMBL" id="OBS24806.1"/>
    </source>
</evidence>
<dbReference type="GO" id="GO:0010333">
    <property type="term" value="F:terpene synthase activity"/>
    <property type="evidence" value="ECO:0007669"/>
    <property type="project" value="InterPro"/>
</dbReference>
<evidence type="ECO:0000256" key="4">
    <source>
        <dbReference type="RuleBase" id="RU366034"/>
    </source>
</evidence>
<dbReference type="PANTHER" id="PTHR35201:SF4">
    <property type="entry name" value="BETA-PINACENE SYNTHASE-RELATED"/>
    <property type="match status" value="1"/>
</dbReference>
<sequence length="371" mass="42173">MPHKDVPLRPVKLAFDPVGSDTLGVPRLDFASLFREENVAEDAPLVINPEEMGVPWNTSLPWTRQSKFWAYAEAAGYDLANAISLDKASERGTLPMELMDERRKWKIDELVEDALSCCAYLYPTSSPTRLALLTQSVLLLFLHDDVIERGATQNETTVVDEFLSMAPKNRHLKKFWSEVLECDPVLGPDLLYAIHAFVRDGRVKSPFKQDHYATLVDYMLYRRNDVGKTFMLAAIRFGSGVRQTAEELAPFDELADLYVRHSILINDLYSYDKEVHEVKTINASIVNAVAVTEQLLSVSPDLAKTITRNITFDMEKEFYSMCEKFMHSPAINDRQRVFITALFDALTGNIFHSATLSRYVRHGERPLPCKC</sequence>
<dbReference type="Gene3D" id="1.10.600.10">
    <property type="entry name" value="Farnesyl Diphosphate Synthase"/>
    <property type="match status" value="1"/>
</dbReference>
<dbReference type="SUPFAM" id="SSF48576">
    <property type="entry name" value="Terpenoid synthases"/>
    <property type="match status" value="1"/>
</dbReference>
<dbReference type="PANTHER" id="PTHR35201">
    <property type="entry name" value="TERPENE SYNTHASE"/>
    <property type="match status" value="1"/>
</dbReference>
<keyword evidence="6" id="KW-1185">Reference proteome</keyword>
<dbReference type="EMBL" id="LYXU01000002">
    <property type="protein sequence ID" value="OBS24806.1"/>
    <property type="molecule type" value="Genomic_DNA"/>
</dbReference>